<dbReference type="InterPro" id="IPR001867">
    <property type="entry name" value="OmpR/PhoB-type_DNA-bd"/>
</dbReference>
<dbReference type="EMBL" id="JABAEK010000034">
    <property type="protein sequence ID" value="NLQ19179.1"/>
    <property type="molecule type" value="Genomic_DNA"/>
</dbReference>
<keyword evidence="3" id="KW-0805">Transcription regulation</keyword>
<dbReference type="AlphaFoldDB" id="A0A847R041"/>
<dbReference type="Gene3D" id="1.10.10.10">
    <property type="entry name" value="Winged helix-like DNA-binding domain superfamily/Winged helix DNA-binding domain"/>
    <property type="match status" value="1"/>
</dbReference>
<dbReference type="Pfam" id="PF00486">
    <property type="entry name" value="Trans_reg_C"/>
    <property type="match status" value="1"/>
</dbReference>
<dbReference type="GO" id="GO:0000976">
    <property type="term" value="F:transcription cis-regulatory region binding"/>
    <property type="evidence" value="ECO:0007669"/>
    <property type="project" value="TreeGrafter"/>
</dbReference>
<dbReference type="PROSITE" id="PS50110">
    <property type="entry name" value="RESPONSE_REGULATORY"/>
    <property type="match status" value="1"/>
</dbReference>
<feature type="modified residue" description="4-aspartylphosphate" evidence="6">
    <location>
        <position position="55"/>
    </location>
</feature>
<dbReference type="InterPro" id="IPR036388">
    <property type="entry name" value="WH-like_DNA-bd_sf"/>
</dbReference>
<dbReference type="GO" id="GO:0005829">
    <property type="term" value="C:cytosol"/>
    <property type="evidence" value="ECO:0007669"/>
    <property type="project" value="TreeGrafter"/>
</dbReference>
<dbReference type="GO" id="GO:0000156">
    <property type="term" value="F:phosphorelay response regulator activity"/>
    <property type="evidence" value="ECO:0007669"/>
    <property type="project" value="TreeGrafter"/>
</dbReference>
<evidence type="ECO:0000256" key="4">
    <source>
        <dbReference type="ARBA" id="ARBA00023125"/>
    </source>
</evidence>
<evidence type="ECO:0000256" key="3">
    <source>
        <dbReference type="ARBA" id="ARBA00023015"/>
    </source>
</evidence>
<evidence type="ECO:0000256" key="2">
    <source>
        <dbReference type="ARBA" id="ARBA00023012"/>
    </source>
</evidence>
<dbReference type="InterPro" id="IPR001789">
    <property type="entry name" value="Sig_transdc_resp-reg_receiver"/>
</dbReference>
<evidence type="ECO:0000256" key="5">
    <source>
        <dbReference type="ARBA" id="ARBA00023163"/>
    </source>
</evidence>
<evidence type="ECO:0000259" key="9">
    <source>
        <dbReference type="PROSITE" id="PS51755"/>
    </source>
</evidence>
<feature type="DNA-binding region" description="OmpR/PhoB-type" evidence="7">
    <location>
        <begin position="136"/>
        <end position="239"/>
    </location>
</feature>
<evidence type="ECO:0000313" key="10">
    <source>
        <dbReference type="EMBL" id="NLQ19179.1"/>
    </source>
</evidence>
<evidence type="ECO:0000259" key="8">
    <source>
        <dbReference type="PROSITE" id="PS50110"/>
    </source>
</evidence>
<gene>
    <name evidence="10" type="ORF">HGG82_16390</name>
</gene>
<dbReference type="SUPFAM" id="SSF52172">
    <property type="entry name" value="CheY-like"/>
    <property type="match status" value="1"/>
</dbReference>
<proteinExistence type="predicted"/>
<dbReference type="PANTHER" id="PTHR48111">
    <property type="entry name" value="REGULATOR OF RPOS"/>
    <property type="match status" value="1"/>
</dbReference>
<evidence type="ECO:0000256" key="1">
    <source>
        <dbReference type="ARBA" id="ARBA00022553"/>
    </source>
</evidence>
<evidence type="ECO:0000313" key="11">
    <source>
        <dbReference type="Proteomes" id="UP000586067"/>
    </source>
</evidence>
<accession>A0A847R041</accession>
<organism evidence="10 11">
    <name type="scientific">Marinomonas profundi</name>
    <dbReference type="NCBI Taxonomy" id="2726122"/>
    <lineage>
        <taxon>Bacteria</taxon>
        <taxon>Pseudomonadati</taxon>
        <taxon>Pseudomonadota</taxon>
        <taxon>Gammaproteobacteria</taxon>
        <taxon>Oceanospirillales</taxon>
        <taxon>Oceanospirillaceae</taxon>
        <taxon>Marinomonas</taxon>
    </lineage>
</organism>
<keyword evidence="11" id="KW-1185">Reference proteome</keyword>
<reference evidence="10 11" key="1">
    <citation type="submission" date="2020-04" db="EMBL/GenBank/DDBJ databases">
        <title>Marinomonas sp. M1K-6 isolated from the deep seawater of the Mariana Trench.</title>
        <authorList>
            <person name="Li Y."/>
        </authorList>
    </citation>
    <scope>NUCLEOTIDE SEQUENCE [LARGE SCALE GENOMIC DNA]</scope>
    <source>
        <strain evidence="10 11">M1K-6</strain>
    </source>
</reference>
<name>A0A847R041_9GAMM</name>
<keyword evidence="1 6" id="KW-0597">Phosphoprotein</keyword>
<dbReference type="Pfam" id="PF00072">
    <property type="entry name" value="Response_reg"/>
    <property type="match status" value="1"/>
</dbReference>
<dbReference type="PANTHER" id="PTHR48111:SF1">
    <property type="entry name" value="TWO-COMPONENT RESPONSE REGULATOR ORR33"/>
    <property type="match status" value="1"/>
</dbReference>
<dbReference type="CDD" id="cd00156">
    <property type="entry name" value="REC"/>
    <property type="match status" value="1"/>
</dbReference>
<protein>
    <submittedName>
        <fullName evidence="10">Response regulator transcription factor</fullName>
    </submittedName>
</protein>
<keyword evidence="5" id="KW-0804">Transcription</keyword>
<dbReference type="InterPro" id="IPR039420">
    <property type="entry name" value="WalR-like"/>
</dbReference>
<dbReference type="SMART" id="SM00448">
    <property type="entry name" value="REC"/>
    <property type="match status" value="1"/>
</dbReference>
<keyword evidence="4 7" id="KW-0238">DNA-binding</keyword>
<dbReference type="InterPro" id="IPR016032">
    <property type="entry name" value="Sig_transdc_resp-reg_C-effctor"/>
</dbReference>
<dbReference type="Proteomes" id="UP000586067">
    <property type="component" value="Unassembled WGS sequence"/>
</dbReference>
<dbReference type="GO" id="GO:0006355">
    <property type="term" value="P:regulation of DNA-templated transcription"/>
    <property type="evidence" value="ECO:0007669"/>
    <property type="project" value="InterPro"/>
</dbReference>
<dbReference type="RefSeq" id="WP_168827638.1">
    <property type="nucleotide sequence ID" value="NZ_CP073013.1"/>
</dbReference>
<dbReference type="PROSITE" id="PS51755">
    <property type="entry name" value="OMPR_PHOB"/>
    <property type="match status" value="1"/>
</dbReference>
<keyword evidence="2" id="KW-0902">Two-component regulatory system</keyword>
<sequence length="241" mass="27568">MLQQPTLAIIEDNNDLQEELNFFLKAKGYECWTATSAEEFWRKLHLQKADIFLVDIGLPGEDGFSLISHLSKLGDFGLVIITARGGKKDYLNGLNLGADLYLVKPVNFLELNEKLQALWQRMQLNKNEASDAAKNQPLIETTKKTGWRLESANSCLVNPKEETLHLTQQEKELLELLLDQPNQILTRIYLNDALFKHQGYSDDTHRVDVIVSRLRKKARDQDFTLPLKSIFAKGLVFIVEE</sequence>
<feature type="domain" description="OmpR/PhoB-type" evidence="9">
    <location>
        <begin position="136"/>
        <end position="239"/>
    </location>
</feature>
<comment type="caution">
    <text evidence="10">The sequence shown here is derived from an EMBL/GenBank/DDBJ whole genome shotgun (WGS) entry which is preliminary data.</text>
</comment>
<dbReference type="Gene3D" id="3.40.50.2300">
    <property type="match status" value="1"/>
</dbReference>
<feature type="domain" description="Response regulatory" evidence="8">
    <location>
        <begin position="6"/>
        <end position="119"/>
    </location>
</feature>
<dbReference type="SMART" id="SM00862">
    <property type="entry name" value="Trans_reg_C"/>
    <property type="match status" value="1"/>
</dbReference>
<evidence type="ECO:0000256" key="7">
    <source>
        <dbReference type="PROSITE-ProRule" id="PRU01091"/>
    </source>
</evidence>
<dbReference type="SUPFAM" id="SSF46894">
    <property type="entry name" value="C-terminal effector domain of the bipartite response regulators"/>
    <property type="match status" value="1"/>
</dbReference>
<dbReference type="InterPro" id="IPR011006">
    <property type="entry name" value="CheY-like_superfamily"/>
</dbReference>
<dbReference type="GO" id="GO:0032993">
    <property type="term" value="C:protein-DNA complex"/>
    <property type="evidence" value="ECO:0007669"/>
    <property type="project" value="TreeGrafter"/>
</dbReference>
<evidence type="ECO:0000256" key="6">
    <source>
        <dbReference type="PROSITE-ProRule" id="PRU00169"/>
    </source>
</evidence>